<feature type="compositionally biased region" description="Basic and acidic residues" evidence="2">
    <location>
        <begin position="575"/>
        <end position="589"/>
    </location>
</feature>
<feature type="compositionally biased region" description="Basic and acidic residues" evidence="2">
    <location>
        <begin position="1096"/>
        <end position="1109"/>
    </location>
</feature>
<feature type="compositionally biased region" description="Basic and acidic residues" evidence="2">
    <location>
        <begin position="653"/>
        <end position="720"/>
    </location>
</feature>
<feature type="transmembrane region" description="Helical" evidence="3">
    <location>
        <begin position="56"/>
        <end position="76"/>
    </location>
</feature>
<organism evidence="4 5">
    <name type="scientific">Robiginitalea aurantiaca</name>
    <dbReference type="NCBI Taxonomy" id="3056915"/>
    <lineage>
        <taxon>Bacteria</taxon>
        <taxon>Pseudomonadati</taxon>
        <taxon>Bacteroidota</taxon>
        <taxon>Flavobacteriia</taxon>
        <taxon>Flavobacteriales</taxon>
        <taxon>Flavobacteriaceae</taxon>
        <taxon>Robiginitalea</taxon>
    </lineage>
</organism>
<feature type="coiled-coil region" evidence="1">
    <location>
        <begin position="1019"/>
        <end position="1092"/>
    </location>
</feature>
<feature type="region of interest" description="Disordered" evidence="2">
    <location>
        <begin position="1093"/>
        <end position="1116"/>
    </location>
</feature>
<dbReference type="EMBL" id="JAUDUY010000001">
    <property type="protein sequence ID" value="MDM9629875.1"/>
    <property type="molecule type" value="Genomic_DNA"/>
</dbReference>
<evidence type="ECO:0000256" key="2">
    <source>
        <dbReference type="SAM" id="MobiDB-lite"/>
    </source>
</evidence>
<feature type="region of interest" description="Disordered" evidence="2">
    <location>
        <begin position="927"/>
        <end position="1015"/>
    </location>
</feature>
<proteinExistence type="predicted"/>
<comment type="caution">
    <text evidence="4">The sequence shown here is derived from an EMBL/GenBank/DDBJ whole genome shotgun (WGS) entry which is preliminary data.</text>
</comment>
<keyword evidence="1" id="KW-0175">Coiled coil</keyword>
<dbReference type="Proteomes" id="UP001174839">
    <property type="component" value="Unassembled WGS sequence"/>
</dbReference>
<feature type="transmembrane region" description="Helical" evidence="3">
    <location>
        <begin position="27"/>
        <end position="50"/>
    </location>
</feature>
<keyword evidence="3" id="KW-1133">Transmembrane helix</keyword>
<feature type="compositionally biased region" description="Basic and acidic residues" evidence="2">
    <location>
        <begin position="959"/>
        <end position="992"/>
    </location>
</feature>
<keyword evidence="3" id="KW-0812">Transmembrane</keyword>
<evidence type="ECO:0000256" key="3">
    <source>
        <dbReference type="SAM" id="Phobius"/>
    </source>
</evidence>
<gene>
    <name evidence="4" type="ORF">QU605_00220</name>
</gene>
<dbReference type="RefSeq" id="WP_289723245.1">
    <property type="nucleotide sequence ID" value="NZ_JAUDUY010000001.1"/>
</dbReference>
<feature type="compositionally biased region" description="Acidic residues" evidence="2">
    <location>
        <begin position="721"/>
        <end position="733"/>
    </location>
</feature>
<evidence type="ECO:0008006" key="6">
    <source>
        <dbReference type="Google" id="ProtNLM"/>
    </source>
</evidence>
<protein>
    <recommendedName>
        <fullName evidence="6">DUF4175 family protein</fullName>
    </recommendedName>
</protein>
<evidence type="ECO:0000313" key="4">
    <source>
        <dbReference type="EMBL" id="MDM9629875.1"/>
    </source>
</evidence>
<feature type="region of interest" description="Disordered" evidence="2">
    <location>
        <begin position="561"/>
        <end position="590"/>
    </location>
</feature>
<feature type="region of interest" description="Disordered" evidence="2">
    <location>
        <begin position="643"/>
        <end position="756"/>
    </location>
</feature>
<feature type="compositionally biased region" description="Basic and acidic residues" evidence="2">
    <location>
        <begin position="738"/>
        <end position="756"/>
    </location>
</feature>
<reference evidence="4" key="1">
    <citation type="submission" date="2023-06" db="EMBL/GenBank/DDBJ databases">
        <title>Robiginitalea aurantiacus sp. nov. and Algoriphagus sediminis sp. nov., isolated from coastal sediment.</title>
        <authorList>
            <person name="Zhou Z.Y."/>
            <person name="An J."/>
            <person name="Jia Y.W."/>
            <person name="Du Z.J."/>
        </authorList>
    </citation>
    <scope>NUCLEOTIDE SEQUENCE</scope>
    <source>
        <strain evidence="4">M39</strain>
    </source>
</reference>
<feature type="coiled-coil region" evidence="1">
    <location>
        <begin position="506"/>
        <end position="533"/>
    </location>
</feature>
<feature type="transmembrane region" description="Helical" evidence="3">
    <location>
        <begin position="155"/>
        <end position="173"/>
    </location>
</feature>
<keyword evidence="5" id="KW-1185">Reference proteome</keyword>
<keyword evidence="3" id="KW-0472">Membrane</keyword>
<feature type="region of interest" description="Disordered" evidence="2">
    <location>
        <begin position="605"/>
        <end position="629"/>
    </location>
</feature>
<sequence length="1167" mass="133939">MESYQRILDKLEAFTSRYYKRRLVKGLFLFLFLGGLSFLFIGGLEYLLWLDSRFRSVLLVAGIVLLGFLFVSYILLPVAHLLRLRRGLTHKEGSRLIGMHFPEVSDKLYNLLELADNTDRSELLLASIEQRSKDLSPVPFQLAVQMKEAYKYSKYALLPLAIIGLIWLSGNGLEFINSYKRVVNYDLAYEPPAPFSFELLTADLRVREDQPFILKLRTPGEVQPDQVRLVLEGSPIIMERQGEYFQHTFQPPLQRMNFYLEAAGVSSRTYTLDVIRVPAIDGFEMVLTYPDYLGVPPKRIQGSGNATVPEGTEIRWELNTIHADSVVYADRDTLLKLPTSSKKAEFARKPFQTTPYSISAANQDIPEFDKLNYQIDVIRDESPEIEMKMEQDSLNANIAYFEGVVSDDHGLSGLKMFAYPSGLQTDREMVEIPIPETTFHTFYYTFPSGLELLSEEEYVVYFEITDNDGNRGGKSRKSREFRLTKLSSDELDSRVLERQNELLKGMDKSAKQREDLQKEFKELLQNQKEKEALSFDDTERLKEFFDKQDRQERLMEKFSRELSESIENEETPENELLKERLEREEEKAKKNAALMEEMKEILEKLDKEELEERMEELSKGQQGSQRSMEQLLELTKRYYVQEKSRQLSRKLSKLSEEQKAEADSGEGRERRKERQRELNSEFETLKKELEELQKDNQQLKKPLPWERDDRKEQSVTKNQEEALESLSEEDTESGDTPQEAKESEGPEKKQKEAGKKLKELSEALNQGAAAGGGETITEDAEMLRQILDNLVVFSVEQETLFNRIQKGEQDQIGRSGDIKKQQQLRQLFEHVDDSLFALSLRRAEISEIVNTQITEVYYNIDKGLESFAENNWFRGASYQQYVFTAANELSAFLAEMLDNMQESLMPGKGKGQGSDIQLPDIIQSQEQLRQQMQEGGEQEGSKSGQGEQEGQGKAGEQGADGKEGGDKGEQGEKGEAKGSGKGTKDGEGKEGSENGGNSGKGQGDKDGKGQSEGLGEAELAEYYEIYKTQQEIRKQLEQQLENMINDSDRKLGEQIAREMEQFENEILTNGITQKTAERLNRIRQQLMRLENATLKQGEDERRESNRTTKDFSSPVITAPEVFKQSEKETEYLNREALPLRRKYRNRVKQYFIGRDSVPLPNDIQTKE</sequence>
<name>A0ABT7WAC1_9FLAO</name>
<feature type="compositionally biased region" description="Polar residues" evidence="2">
    <location>
        <begin position="619"/>
        <end position="628"/>
    </location>
</feature>
<accession>A0ABT7WAC1</accession>
<feature type="compositionally biased region" description="Acidic residues" evidence="2">
    <location>
        <begin position="564"/>
        <end position="573"/>
    </location>
</feature>
<evidence type="ECO:0000256" key="1">
    <source>
        <dbReference type="SAM" id="Coils"/>
    </source>
</evidence>
<evidence type="ECO:0000313" key="5">
    <source>
        <dbReference type="Proteomes" id="UP001174839"/>
    </source>
</evidence>